<name>A0AAV3YZQ3_9GAST</name>
<evidence type="ECO:0000313" key="2">
    <source>
        <dbReference type="Proteomes" id="UP000735302"/>
    </source>
</evidence>
<dbReference type="Proteomes" id="UP000735302">
    <property type="component" value="Unassembled WGS sequence"/>
</dbReference>
<sequence>MLYKEKETSPSSPTIGHLHDHITKDFTSVLLGPRGSRLKPTIDISEDLRVKSVTISGFQALRQARGVSGGARTFDKRVPADLKACSLSTAHQFPTPPLPSA</sequence>
<dbReference type="EMBL" id="BLXT01001780">
    <property type="protein sequence ID" value="GFN87776.1"/>
    <property type="molecule type" value="Genomic_DNA"/>
</dbReference>
<dbReference type="AlphaFoldDB" id="A0AAV3YZQ3"/>
<reference evidence="1 2" key="1">
    <citation type="journal article" date="2021" name="Elife">
        <title>Chloroplast acquisition without the gene transfer in kleptoplastic sea slugs, Plakobranchus ocellatus.</title>
        <authorList>
            <person name="Maeda T."/>
            <person name="Takahashi S."/>
            <person name="Yoshida T."/>
            <person name="Shimamura S."/>
            <person name="Takaki Y."/>
            <person name="Nagai Y."/>
            <person name="Toyoda A."/>
            <person name="Suzuki Y."/>
            <person name="Arimoto A."/>
            <person name="Ishii H."/>
            <person name="Satoh N."/>
            <person name="Nishiyama T."/>
            <person name="Hasebe M."/>
            <person name="Maruyama T."/>
            <person name="Minagawa J."/>
            <person name="Obokata J."/>
            <person name="Shigenobu S."/>
        </authorList>
    </citation>
    <scope>NUCLEOTIDE SEQUENCE [LARGE SCALE GENOMIC DNA]</scope>
</reference>
<organism evidence="1 2">
    <name type="scientific">Plakobranchus ocellatus</name>
    <dbReference type="NCBI Taxonomy" id="259542"/>
    <lineage>
        <taxon>Eukaryota</taxon>
        <taxon>Metazoa</taxon>
        <taxon>Spiralia</taxon>
        <taxon>Lophotrochozoa</taxon>
        <taxon>Mollusca</taxon>
        <taxon>Gastropoda</taxon>
        <taxon>Heterobranchia</taxon>
        <taxon>Euthyneura</taxon>
        <taxon>Panpulmonata</taxon>
        <taxon>Sacoglossa</taxon>
        <taxon>Placobranchoidea</taxon>
        <taxon>Plakobranchidae</taxon>
        <taxon>Plakobranchus</taxon>
    </lineage>
</organism>
<gene>
    <name evidence="1" type="ORF">PoB_001428200</name>
</gene>
<comment type="caution">
    <text evidence="1">The sequence shown here is derived from an EMBL/GenBank/DDBJ whole genome shotgun (WGS) entry which is preliminary data.</text>
</comment>
<proteinExistence type="predicted"/>
<protein>
    <submittedName>
        <fullName evidence="1">Uncharacterized protein</fullName>
    </submittedName>
</protein>
<keyword evidence="2" id="KW-1185">Reference proteome</keyword>
<evidence type="ECO:0000313" key="1">
    <source>
        <dbReference type="EMBL" id="GFN87776.1"/>
    </source>
</evidence>
<accession>A0AAV3YZQ3</accession>